<organism evidence="2 3">
    <name type="scientific">Trichobilharzia regenti</name>
    <name type="common">Nasal bird schistosome</name>
    <dbReference type="NCBI Taxonomy" id="157069"/>
    <lineage>
        <taxon>Eukaryota</taxon>
        <taxon>Metazoa</taxon>
        <taxon>Spiralia</taxon>
        <taxon>Lophotrochozoa</taxon>
        <taxon>Platyhelminthes</taxon>
        <taxon>Trematoda</taxon>
        <taxon>Digenea</taxon>
        <taxon>Strigeidida</taxon>
        <taxon>Schistosomatoidea</taxon>
        <taxon>Schistosomatidae</taxon>
        <taxon>Trichobilharzia</taxon>
    </lineage>
</organism>
<accession>A0AA85KB75</accession>
<keyword evidence="2" id="KW-1185">Reference proteome</keyword>
<name>A0AA85KB75_TRIRE</name>
<protein>
    <submittedName>
        <fullName evidence="3">Uncharacterized protein</fullName>
    </submittedName>
</protein>
<evidence type="ECO:0000313" key="2">
    <source>
        <dbReference type="Proteomes" id="UP000050795"/>
    </source>
</evidence>
<proteinExistence type="predicted"/>
<feature type="region of interest" description="Disordered" evidence="1">
    <location>
        <begin position="1015"/>
        <end position="1047"/>
    </location>
</feature>
<reference evidence="2" key="1">
    <citation type="submission" date="2022-06" db="EMBL/GenBank/DDBJ databases">
        <authorList>
            <person name="Berger JAMES D."/>
            <person name="Berger JAMES D."/>
        </authorList>
    </citation>
    <scope>NUCLEOTIDE SEQUENCE [LARGE SCALE GENOMIC DNA]</scope>
</reference>
<evidence type="ECO:0000256" key="1">
    <source>
        <dbReference type="SAM" id="MobiDB-lite"/>
    </source>
</evidence>
<reference evidence="3" key="2">
    <citation type="submission" date="2023-11" db="UniProtKB">
        <authorList>
            <consortium name="WormBaseParasite"/>
        </authorList>
    </citation>
    <scope>IDENTIFICATION</scope>
</reference>
<feature type="compositionally biased region" description="Polar residues" evidence="1">
    <location>
        <begin position="777"/>
        <end position="791"/>
    </location>
</feature>
<feature type="region of interest" description="Disordered" evidence="1">
    <location>
        <begin position="150"/>
        <end position="183"/>
    </location>
</feature>
<feature type="compositionally biased region" description="Polar residues" evidence="1">
    <location>
        <begin position="1015"/>
        <end position="1037"/>
    </location>
</feature>
<dbReference type="Proteomes" id="UP000050795">
    <property type="component" value="Unassembled WGS sequence"/>
</dbReference>
<sequence>MNSQITSLLMTGIILLHQQISEYTVIIIIINDNSNNINNNITISKPVSHREIPDNQYCIQYKRVKARRTSSSSQAEFIKTSKNKGCIKDRPVQDNYQSNIYSSRQINEDYTNCTVNPGIYALNCLPKDQDPVQKHIETWLKEAVARKTQGKVQIRRSHMSHVSSGEAQREPPETVTPQPHSFDAPVSLYPDECLFTAGYIRRKPFSTSLHTSTDSQQIKQPSITRDSIDAPCYYEPAFEKYTEINNNDNRTNERLNLPLYDHTKLYRRHSDNPISEVCNKNYELSQEIRHVSHATHNTNSSHTSRDYDFSPFNTDRLLVTNISRERASSFQESNQVNKEYPYHFNNHDIFNNKRRSYNKNNSNNLSLSHHVNIMHTNVERSINPANLKQSHSFSERHKIPKQPIFTPPLQKYRLKHTLSEENRRNMMPSVCSNMNTSQSLRKMIDLNKSLQISIDSNYSQHINYELNRRDSKYSNMLQPNSSSDYSVFHPHLLNMHSERRYSRHLKPLDAWQNRQSHSMEIVNTIPINQRSSSSPQKRSPLSKQTAIRKLPAVYSRSLQHSTCSFPVHWGGFLSGPTLSLTSAFDSSSLTPDSLNHKHFFRSSLDSHEATQPVLLQQQQQQQQIQQRLQKSYRNMFSASVSESPNNLIGTEESITSSRHVKSLHQSRINLLPWSYNNNSSNLTQPLARKVHSFELNSNPHYQKLLPDLIRNNSTLLKVNDNQLSGHSAYSSRRGSSNSNNSVFFPKEGRLSKPKVNSEIASVQNSVFYNADNYHNPKGNNTPNTDTVSQSVVPDSSVKPIEKLIPPDLIFSPASRRASMMDEDISGIQDSTLNVTSGLTEFYLNHSNDEINTPNVSIETLHQDVISTKGMNNTNPLYYKNKHPGQLMSTHLHEADQHNYISHHYFLKYSRHKSADTFITRNGLNYFKHFYSHRNSSTIHQNSPNLPESYSSSDHHRIIPPSQLPILINKAYKNTSQYQSHIHVACCSQTDMRNIENAWDSLGKVISNYPKHIKNASTTNSDFDLTRHQTFPNANNEDNYNDDRGNEHNIETQDSLVQIQPSSDEELSDKSVPESLTSLSLVCKDYLFNSSRGNEINTVDPLLLKPSLRPIVDSSEENTSDPYENDTCFIDQSELMNISQKSTATSSANLIQSAYQRNKSSTVLNTNVSNNDKIDSHDARRRSFLARCWQQAIQQDDEQGHEDNCNIYESGDEFRKKKKKISRYESTGELNHYKCKYNGGSDIHRKDYEDDCADDIDKEKNLGDPTTACKNKSLNNTRCKSSESGLNYLYSNRNDNNHQINSSIVNSSNKLYFKQIPLSMRYRQQKQETEDYYNTNIKPQ</sequence>
<feature type="region of interest" description="Disordered" evidence="1">
    <location>
        <begin position="724"/>
        <end position="748"/>
    </location>
</feature>
<feature type="compositionally biased region" description="Low complexity" evidence="1">
    <location>
        <begin position="724"/>
        <end position="741"/>
    </location>
</feature>
<evidence type="ECO:0000313" key="3">
    <source>
        <dbReference type="WBParaSite" id="TREG1_9010.1"/>
    </source>
</evidence>
<feature type="region of interest" description="Disordered" evidence="1">
    <location>
        <begin position="770"/>
        <end position="791"/>
    </location>
</feature>
<dbReference type="WBParaSite" id="TREG1_9010.1">
    <property type="protein sequence ID" value="TREG1_9010.1"/>
    <property type="gene ID" value="TREG1_9010"/>
</dbReference>